<dbReference type="Gene3D" id="3.90.180.10">
    <property type="entry name" value="Medium-chain alcohol dehydrogenases, catalytic domain"/>
    <property type="match status" value="1"/>
</dbReference>
<protein>
    <recommendedName>
        <fullName evidence="3">Enoyl reductase (ER) domain-containing protein</fullName>
    </recommendedName>
</protein>
<dbReference type="InterPro" id="IPR013149">
    <property type="entry name" value="ADH-like_C"/>
</dbReference>
<dbReference type="GO" id="GO:0016628">
    <property type="term" value="F:oxidoreductase activity, acting on the CH-CH group of donors, NAD or NADP as acceptor"/>
    <property type="evidence" value="ECO:0007669"/>
    <property type="project" value="InterPro"/>
</dbReference>
<dbReference type="Gene3D" id="3.40.50.720">
    <property type="entry name" value="NAD(P)-binding Rossmann-like Domain"/>
    <property type="match status" value="1"/>
</dbReference>
<proteinExistence type="predicted"/>
<dbReference type="PANTHER" id="PTHR43205">
    <property type="entry name" value="PROSTAGLANDIN REDUCTASE"/>
    <property type="match status" value="1"/>
</dbReference>
<accession>A0A1H0J0F7</accession>
<dbReference type="Pfam" id="PF00107">
    <property type="entry name" value="ADH_zinc_N"/>
    <property type="match status" value="1"/>
</dbReference>
<dbReference type="EMBL" id="LT629710">
    <property type="protein sequence ID" value="SDO37072.1"/>
    <property type="molecule type" value="Genomic_DNA"/>
</dbReference>
<keyword evidence="1" id="KW-0560">Oxidoreductase</keyword>
<dbReference type="OrthoDB" id="9805663at2"/>
<dbReference type="InterPro" id="IPR045010">
    <property type="entry name" value="MDR_fam"/>
</dbReference>
<dbReference type="Proteomes" id="UP000198741">
    <property type="component" value="Chromosome I"/>
</dbReference>
<dbReference type="InterPro" id="IPR041694">
    <property type="entry name" value="ADH_N_2"/>
</dbReference>
<feature type="region of interest" description="Disordered" evidence="2">
    <location>
        <begin position="1"/>
        <end position="23"/>
    </location>
</feature>
<evidence type="ECO:0000313" key="4">
    <source>
        <dbReference type="EMBL" id="SDO37072.1"/>
    </source>
</evidence>
<feature type="domain" description="Enoyl reductase (ER)" evidence="3">
    <location>
        <begin position="22"/>
        <end position="334"/>
    </location>
</feature>
<reference evidence="4 5" key="1">
    <citation type="submission" date="2016-10" db="EMBL/GenBank/DDBJ databases">
        <authorList>
            <person name="de Groot N.N."/>
        </authorList>
    </citation>
    <scope>NUCLEOTIDE SEQUENCE [LARGE SCALE GENOMIC DNA]</scope>
    <source>
        <strain evidence="5">P4-7,KCTC 19426,CECT 7604</strain>
    </source>
</reference>
<dbReference type="FunFam" id="3.40.50.720:FF:000121">
    <property type="entry name" value="Prostaglandin reductase 2"/>
    <property type="match status" value="1"/>
</dbReference>
<evidence type="ECO:0000256" key="1">
    <source>
        <dbReference type="ARBA" id="ARBA00023002"/>
    </source>
</evidence>
<keyword evidence="5" id="KW-1185">Reference proteome</keyword>
<dbReference type="STRING" id="1090615.SAMN04515671_0726"/>
<evidence type="ECO:0000256" key="2">
    <source>
        <dbReference type="SAM" id="MobiDB-lite"/>
    </source>
</evidence>
<dbReference type="CDD" id="cd05288">
    <property type="entry name" value="PGDH"/>
    <property type="match status" value="1"/>
</dbReference>
<organism evidence="4 5">
    <name type="scientific">Nakamurella panacisegetis</name>
    <dbReference type="NCBI Taxonomy" id="1090615"/>
    <lineage>
        <taxon>Bacteria</taxon>
        <taxon>Bacillati</taxon>
        <taxon>Actinomycetota</taxon>
        <taxon>Actinomycetes</taxon>
        <taxon>Nakamurellales</taxon>
        <taxon>Nakamurellaceae</taxon>
        <taxon>Nakamurella</taxon>
    </lineage>
</organism>
<feature type="compositionally biased region" description="Basic and acidic residues" evidence="2">
    <location>
        <begin position="7"/>
        <end position="17"/>
    </location>
</feature>
<dbReference type="InterPro" id="IPR036291">
    <property type="entry name" value="NAD(P)-bd_dom_sf"/>
</dbReference>
<gene>
    <name evidence="4" type="ORF">SAMN04515671_0726</name>
</gene>
<dbReference type="AlphaFoldDB" id="A0A1H0J0F7"/>
<evidence type="ECO:0000259" key="3">
    <source>
        <dbReference type="SMART" id="SM00829"/>
    </source>
</evidence>
<dbReference type="SMART" id="SM00829">
    <property type="entry name" value="PKS_ER"/>
    <property type="match status" value="1"/>
</dbReference>
<name>A0A1H0J0F7_9ACTN</name>
<dbReference type="SUPFAM" id="SSF50129">
    <property type="entry name" value="GroES-like"/>
    <property type="match status" value="2"/>
</dbReference>
<dbReference type="Pfam" id="PF16884">
    <property type="entry name" value="ADH_N_2"/>
    <property type="match status" value="1"/>
</dbReference>
<sequence length="336" mass="35439">MTSTTSREWHLAHRPHGEPVPGDFRMETVQVPAPVTGEVLVRNTFLSVDPYMRGRMNDVPSYVSPFQLDQPLTGGALGEVIASEYDGLAVGDLVLHEYGWREYASGPGTRFRRVTPVPGVSPSAHLGVLGMIGLTAYAGLLDVARMQPGEIVFVSGAAGAVGSMVGQIAKLKGASRVIGSAGSKAKVDLLVSKFGYDAAFNYHDGSVNRQLRAAAPDGIDVYFDNVGGDHLEAAIFAFRTFGRAAICGAISSYNSTEPPSAPRNLSLIIGKGVSLTGFLVNHHRNRAAAAAAEIGGWLTSGKLVYQETVVDGVENTPAAFLDMLRGANIGKMVVAL</sequence>
<dbReference type="SUPFAM" id="SSF51735">
    <property type="entry name" value="NAD(P)-binding Rossmann-fold domains"/>
    <property type="match status" value="1"/>
</dbReference>
<evidence type="ECO:0000313" key="5">
    <source>
        <dbReference type="Proteomes" id="UP000198741"/>
    </source>
</evidence>
<dbReference type="RefSeq" id="WP_090474626.1">
    <property type="nucleotide sequence ID" value="NZ_LT629710.1"/>
</dbReference>
<dbReference type="PANTHER" id="PTHR43205:SF7">
    <property type="entry name" value="PROSTAGLANDIN REDUCTASE 1"/>
    <property type="match status" value="1"/>
</dbReference>
<dbReference type="InterPro" id="IPR020843">
    <property type="entry name" value="ER"/>
</dbReference>
<dbReference type="InterPro" id="IPR011032">
    <property type="entry name" value="GroES-like_sf"/>
</dbReference>